<dbReference type="PROSITE" id="PS00216">
    <property type="entry name" value="SUGAR_TRANSPORT_1"/>
    <property type="match status" value="1"/>
</dbReference>
<dbReference type="RefSeq" id="WP_045955646.1">
    <property type="nucleotide sequence ID" value="NZ_JXXV01000016.1"/>
</dbReference>
<dbReference type="PANTHER" id="PTHR43124">
    <property type="entry name" value="PURINE EFFLUX PUMP PBUE"/>
    <property type="match status" value="1"/>
</dbReference>
<evidence type="ECO:0000256" key="2">
    <source>
        <dbReference type="ARBA" id="ARBA00022475"/>
    </source>
</evidence>
<evidence type="ECO:0000313" key="8">
    <source>
        <dbReference type="EMBL" id="KJY83405.1"/>
    </source>
</evidence>
<dbReference type="PATRIC" id="fig|579748.3.peg.2158"/>
<dbReference type="PANTHER" id="PTHR43124:SF3">
    <property type="entry name" value="CHLORAMPHENICOL EFFLUX PUMP RV0191"/>
    <property type="match status" value="1"/>
</dbReference>
<keyword evidence="9" id="KW-1185">Reference proteome</keyword>
<keyword evidence="4 6" id="KW-1133">Transmembrane helix</keyword>
<dbReference type="STRING" id="579748.TW81_10485"/>
<dbReference type="Pfam" id="PF07690">
    <property type="entry name" value="MFS_1"/>
    <property type="match status" value="1"/>
</dbReference>
<dbReference type="InterPro" id="IPR011701">
    <property type="entry name" value="MFS"/>
</dbReference>
<dbReference type="InterPro" id="IPR036259">
    <property type="entry name" value="MFS_trans_sf"/>
</dbReference>
<dbReference type="InterPro" id="IPR020846">
    <property type="entry name" value="MFS_dom"/>
</dbReference>
<dbReference type="Gene3D" id="1.20.1250.20">
    <property type="entry name" value="MFS general substrate transporter like domains"/>
    <property type="match status" value="2"/>
</dbReference>
<feature type="transmembrane region" description="Helical" evidence="6">
    <location>
        <begin position="607"/>
        <end position="629"/>
    </location>
</feature>
<comment type="caution">
    <text evidence="8">The sequence shown here is derived from an EMBL/GenBank/DDBJ whole genome shotgun (WGS) entry which is preliminary data.</text>
</comment>
<name>A0A0F4NJP2_9VIBR</name>
<dbReference type="GO" id="GO:0022857">
    <property type="term" value="F:transmembrane transporter activity"/>
    <property type="evidence" value="ECO:0007669"/>
    <property type="project" value="InterPro"/>
</dbReference>
<dbReference type="InterPro" id="IPR050189">
    <property type="entry name" value="MFS_Efflux_Transporters"/>
</dbReference>
<evidence type="ECO:0000256" key="6">
    <source>
        <dbReference type="SAM" id="Phobius"/>
    </source>
</evidence>
<dbReference type="CDD" id="cd17325">
    <property type="entry name" value="MFS_MdtG_SLC18_like"/>
    <property type="match status" value="1"/>
</dbReference>
<feature type="transmembrane region" description="Helical" evidence="6">
    <location>
        <begin position="579"/>
        <end position="601"/>
    </location>
</feature>
<protein>
    <submittedName>
        <fullName evidence="8">Transporter</fullName>
    </submittedName>
</protein>
<comment type="subcellular location">
    <subcellularLocation>
        <location evidence="1">Cell membrane</location>
        <topology evidence="1">Multi-pass membrane protein</topology>
    </subcellularLocation>
</comment>
<feature type="transmembrane region" description="Helical" evidence="6">
    <location>
        <begin position="521"/>
        <end position="538"/>
    </location>
</feature>
<dbReference type="SUPFAM" id="SSF103473">
    <property type="entry name" value="MFS general substrate transporter"/>
    <property type="match status" value="1"/>
</dbReference>
<evidence type="ECO:0000256" key="3">
    <source>
        <dbReference type="ARBA" id="ARBA00022692"/>
    </source>
</evidence>
<feature type="transmembrane region" description="Helical" evidence="6">
    <location>
        <begin position="544"/>
        <end position="567"/>
    </location>
</feature>
<accession>A0A0F4NJP2</accession>
<feature type="transmembrane region" description="Helical" evidence="6">
    <location>
        <begin position="162"/>
        <end position="184"/>
    </location>
</feature>
<gene>
    <name evidence="8" type="ORF">TW81_10485</name>
</gene>
<feature type="domain" description="Major facilitator superfamily (MFS) profile" evidence="7">
    <location>
        <begin position="449"/>
        <end position="837"/>
    </location>
</feature>
<sequence length="847" mass="93795">MNPNPITSRRTFFSLRVKLVLAIFAVLLFSNGLNSTLNYLNFEKRLTETSDSTYQVVLSETDQDIKQAISLGLPLASISNIQALLERRLSLVDGISRMQVVNEKGDVLYSAGKASDNERLLIADIHNTFDVKEGALQLYYSTDYLDSIKHNLLKQQLFDTSLWILIASVVGYFALYSGLDFLLVKLKNISTTLERADLSDNELIENANQRFFTKVGKNSWQRFRDRYFPLLIIILAIVLTITSNLGSSYQALDKFSTIYQTQLEQKSTVIGDTLSGMINRLLNQGVPLDKLYGLEDEFSEYIRKNKELLSISLQQADTPLYQYPENFTDNDHSSSIDLAIDAQSLTLIKMTTDTNIIPKLIEDSLMDMLTVLIASALVVIEIILFVCNFMIIKPWHQIKQLLMDAKIGASFWLAHISAHDELGKVTSAINTILQRQHSTQQLQVHNLQDYRFIRLPLFMLVFAEAASLAFFPSFVASLPRSQDWIPDSLVTSLPISLFMFCWAVSLPFAGYWSDKVGRKKSLIVGGMITSTGLALTAVCQSLEVLLIARAYTAVGYGIVFISAQGYITDTTTAKNRTKGMSTFLSSFFSGSLCGAAIGGILADKLGYNVTFMLASILALVSVILVMSFFSHGSTNAQSKPVQLNDFKILLSNKYFSLITFFSAIPAKVVLTGFLYYICPVYLQHMGESSAVSGRVMMSYGIAIIVISPLSALLVDRWDNKMKFIAFGGLLSALALLNIVLLPGTFGLLMIVVLIGIAHGISVSPQIPLVIDLLANEGIDKGKTIGIFRLTERIGNIAGPLLAGLCLSLFGFQDTIILFGATLFISSTVLMVFYGLFTKKDRQMEVAK</sequence>
<keyword evidence="2" id="KW-1003">Cell membrane</keyword>
<evidence type="ECO:0000313" key="9">
    <source>
        <dbReference type="Proteomes" id="UP000033673"/>
    </source>
</evidence>
<dbReference type="InterPro" id="IPR005829">
    <property type="entry name" value="Sugar_transporter_CS"/>
</dbReference>
<feature type="transmembrane region" description="Helical" evidence="6">
    <location>
        <begin position="654"/>
        <end position="677"/>
    </location>
</feature>
<evidence type="ECO:0000256" key="1">
    <source>
        <dbReference type="ARBA" id="ARBA00004651"/>
    </source>
</evidence>
<feature type="transmembrane region" description="Helical" evidence="6">
    <location>
        <begin position="368"/>
        <end position="392"/>
    </location>
</feature>
<feature type="transmembrane region" description="Helical" evidence="6">
    <location>
        <begin position="815"/>
        <end position="836"/>
    </location>
</feature>
<dbReference type="EMBL" id="JXXV01000016">
    <property type="protein sequence ID" value="KJY83405.1"/>
    <property type="molecule type" value="Genomic_DNA"/>
</dbReference>
<feature type="transmembrane region" description="Helical" evidence="6">
    <location>
        <begin position="227"/>
        <end position="246"/>
    </location>
</feature>
<dbReference type="AlphaFoldDB" id="A0A0F4NJP2"/>
<dbReference type="Proteomes" id="UP000033673">
    <property type="component" value="Unassembled WGS sequence"/>
</dbReference>
<keyword evidence="3 6" id="KW-0812">Transmembrane</keyword>
<dbReference type="OrthoDB" id="7786710at2"/>
<reference evidence="8 9" key="1">
    <citation type="journal article" date="2015" name="BMC Genomics">
        <title>Genome mining reveals unlocked bioactive potential of marine Gram-negative bacteria.</title>
        <authorList>
            <person name="Machado H."/>
            <person name="Sonnenschein E.C."/>
            <person name="Melchiorsen J."/>
            <person name="Gram L."/>
        </authorList>
    </citation>
    <scope>NUCLEOTIDE SEQUENCE [LARGE SCALE GENOMIC DNA]</scope>
    <source>
        <strain evidence="8 9">S2757</strain>
    </source>
</reference>
<feature type="transmembrane region" description="Helical" evidence="6">
    <location>
        <begin position="697"/>
        <end position="714"/>
    </location>
</feature>
<evidence type="ECO:0000259" key="7">
    <source>
        <dbReference type="PROSITE" id="PS50850"/>
    </source>
</evidence>
<organism evidence="8 9">
    <name type="scientific">Vibrio galatheae</name>
    <dbReference type="NCBI Taxonomy" id="579748"/>
    <lineage>
        <taxon>Bacteria</taxon>
        <taxon>Pseudomonadati</taxon>
        <taxon>Pseudomonadota</taxon>
        <taxon>Gammaproteobacteria</taxon>
        <taxon>Vibrionales</taxon>
        <taxon>Vibrionaceae</taxon>
        <taxon>Vibrio</taxon>
    </lineage>
</organism>
<evidence type="ECO:0000256" key="4">
    <source>
        <dbReference type="ARBA" id="ARBA00022989"/>
    </source>
</evidence>
<proteinExistence type="predicted"/>
<dbReference type="GO" id="GO:0005886">
    <property type="term" value="C:plasma membrane"/>
    <property type="evidence" value="ECO:0007669"/>
    <property type="project" value="UniProtKB-SubCell"/>
</dbReference>
<feature type="transmembrane region" description="Helical" evidence="6">
    <location>
        <begin position="489"/>
        <end position="509"/>
    </location>
</feature>
<keyword evidence="5 6" id="KW-0472">Membrane</keyword>
<dbReference type="PROSITE" id="PS50850">
    <property type="entry name" value="MFS"/>
    <property type="match status" value="1"/>
</dbReference>
<feature type="transmembrane region" description="Helical" evidence="6">
    <location>
        <begin position="457"/>
        <end position="477"/>
    </location>
</feature>
<evidence type="ECO:0000256" key="5">
    <source>
        <dbReference type="ARBA" id="ARBA00023136"/>
    </source>
</evidence>